<evidence type="ECO:0000256" key="3">
    <source>
        <dbReference type="RuleBase" id="RU000383"/>
    </source>
</evidence>
<dbReference type="InterPro" id="IPR036915">
    <property type="entry name" value="Cyclin-like_sf"/>
</dbReference>
<dbReference type="AlphaFoldDB" id="A0A175YJM7"/>
<dbReference type="GO" id="GO:0051301">
    <property type="term" value="P:cell division"/>
    <property type="evidence" value="ECO:0007669"/>
    <property type="project" value="UniProtKB-KW"/>
</dbReference>
<evidence type="ECO:0000259" key="4">
    <source>
        <dbReference type="SMART" id="SM00385"/>
    </source>
</evidence>
<dbReference type="InterPro" id="IPR006671">
    <property type="entry name" value="Cyclin_N"/>
</dbReference>
<comment type="caution">
    <text evidence="5">The sequence shown here is derived from an EMBL/GenBank/DDBJ whole genome shotgun (WGS) entry which is preliminary data.</text>
</comment>
<dbReference type="InterPro" id="IPR013763">
    <property type="entry name" value="Cyclin-like_dom"/>
</dbReference>
<dbReference type="GO" id="GO:0006357">
    <property type="term" value="P:regulation of transcription by RNA polymerase II"/>
    <property type="evidence" value="ECO:0007669"/>
    <property type="project" value="InterPro"/>
</dbReference>
<keyword evidence="2" id="KW-0131">Cell cycle</keyword>
<proteinExistence type="inferred from homology"/>
<dbReference type="SUPFAM" id="SSF47954">
    <property type="entry name" value="Cyclin-like"/>
    <property type="match status" value="2"/>
</dbReference>
<gene>
    <name evidence="5" type="ORF">DCAR_030621</name>
</gene>
<dbReference type="Gene3D" id="3.40.30.10">
    <property type="entry name" value="Glutaredoxin"/>
    <property type="match status" value="2"/>
</dbReference>
<feature type="domain" description="Cyclin-like" evidence="4">
    <location>
        <begin position="290"/>
        <end position="373"/>
    </location>
</feature>
<dbReference type="SUPFAM" id="SSF52833">
    <property type="entry name" value="Thioredoxin-like"/>
    <property type="match status" value="1"/>
</dbReference>
<accession>A0A175YJM7</accession>
<evidence type="ECO:0000256" key="2">
    <source>
        <dbReference type="ARBA" id="ARBA00023306"/>
    </source>
</evidence>
<keyword evidence="1" id="KW-0132">Cell division</keyword>
<organism evidence="5">
    <name type="scientific">Daucus carota subsp. sativus</name>
    <name type="common">Carrot</name>
    <dbReference type="NCBI Taxonomy" id="79200"/>
    <lineage>
        <taxon>Eukaryota</taxon>
        <taxon>Viridiplantae</taxon>
        <taxon>Streptophyta</taxon>
        <taxon>Embryophyta</taxon>
        <taxon>Tracheophyta</taxon>
        <taxon>Spermatophyta</taxon>
        <taxon>Magnoliopsida</taxon>
        <taxon>eudicotyledons</taxon>
        <taxon>Gunneridae</taxon>
        <taxon>Pentapetalae</taxon>
        <taxon>asterids</taxon>
        <taxon>campanulids</taxon>
        <taxon>Apiales</taxon>
        <taxon>Apiaceae</taxon>
        <taxon>Apioideae</taxon>
        <taxon>Scandiceae</taxon>
        <taxon>Daucinae</taxon>
        <taxon>Daucus</taxon>
        <taxon>Daucus sect. Daucus</taxon>
    </lineage>
</organism>
<dbReference type="InterPro" id="IPR036249">
    <property type="entry name" value="Thioredoxin-like_sf"/>
</dbReference>
<dbReference type="SMART" id="SM00385">
    <property type="entry name" value="CYCLIN"/>
    <property type="match status" value="2"/>
</dbReference>
<dbReference type="PANTHER" id="PTHR10026">
    <property type="entry name" value="CYCLIN"/>
    <property type="match status" value="1"/>
</dbReference>
<feature type="domain" description="Cyclin-like" evidence="4">
    <location>
        <begin position="175"/>
        <end position="277"/>
    </location>
</feature>
<dbReference type="Gene3D" id="1.10.472.10">
    <property type="entry name" value="Cyclin-like"/>
    <property type="match status" value="2"/>
</dbReference>
<protein>
    <recommendedName>
        <fullName evidence="4">Cyclin-like domain-containing protein</fullName>
    </recommendedName>
</protein>
<dbReference type="EMBL" id="LNRQ01000009">
    <property type="protein sequence ID" value="KZM83052.1"/>
    <property type="molecule type" value="Genomic_DNA"/>
</dbReference>
<evidence type="ECO:0000313" key="5">
    <source>
        <dbReference type="EMBL" id="KZM83052.1"/>
    </source>
</evidence>
<keyword evidence="3" id="KW-0195">Cyclin</keyword>
<dbReference type="Gramene" id="KZM83052">
    <property type="protein sequence ID" value="KZM83052"/>
    <property type="gene ID" value="DCAR_030621"/>
</dbReference>
<dbReference type="FunFam" id="1.10.472.10:FF:000212">
    <property type="entry name" value="Cyclin-T1-2"/>
    <property type="match status" value="1"/>
</dbReference>
<comment type="similarity">
    <text evidence="3">Belongs to the cyclin family.</text>
</comment>
<name>A0A175YJM7_DAUCS</name>
<dbReference type="Pfam" id="PF00134">
    <property type="entry name" value="Cyclin_N"/>
    <property type="match status" value="1"/>
</dbReference>
<evidence type="ECO:0000256" key="1">
    <source>
        <dbReference type="ARBA" id="ARBA00022618"/>
    </source>
</evidence>
<dbReference type="GO" id="GO:0016538">
    <property type="term" value="F:cyclin-dependent protein serine/threonine kinase regulator activity"/>
    <property type="evidence" value="ECO:0007669"/>
    <property type="project" value="InterPro"/>
</dbReference>
<sequence>MALVQTYHSQVGPFRGDRRSSFNRHHRPLINTTMAPTTNNSCNLPHNFFPNYENSYDFSRNFWESNYCSKIAEADVVPPNKRRKFSTSAWESSTRPYIQPPIYENGPSANRNTSAYLDSVRVDVCQPSSGKRDRSKLEDEDLVFMSRDEIERCSPSRKDGIDALQETRLRYSYCSFLQNLGIQLQIPQTTIGTAMVLCHRFFVRRSHACHDRFMISTAALFLAAKSEETACPLNNVLRASCEILHNQDFDVLSYRFPVGWFEQYREKVIAAEHIILTTLNFELTVQHPYASLTSTLDKLGLSQSVLVNLALSLVSEGLRSSLWLQFKPHQIAAGAAYLAAKSVNMDLTSSQHVWQEFQTPPSVLQAINGALLEDSMEDKYSGSVTCELYQFFRVAIVHIPDMNLTYDRDICPAEWVEMVKDAQIRDGKRKYQPPPESPEKEVPKRSIRDILLNPSHPWGYDKLGKTNLFHLFTAAGTQCLYTRKGDAVKVDELRDKFVILYFLRDDVRNVATCPEYIPDLIETYQIHGKSELEIVFIWLGDDKEAFSNQFYMPWLAVLPEDERTVNVLTEEFDFIGPVCFLLFDRNGFLCLYDARANINAYGVLGFPFTHEKIEEVDKEAAKLLSEIIDGKPVTLPDILGAHVPTSDLKSKTVGLYMLNEYPSRIILEELKRICEDKKEDFVLIPIITSYHSSWSWIRAGCSHLERSIPWYTLPAIKCRYLNSVFHNKLKEPYFSYGACDLVILKGDKHIPVSYFALHIFACFGVDAYPFTIENAVQVAKKEQQGNIVLKEILSSKSILRRQDSAGSEEVITVSELDGRHVLLLFGTHGCEWESFLSTIKNWYVDKPHDVDFEIIYIHLDISLESTSFSSTIEKMPWVVHSSKPEVAVSLFECVFPISAHLPAIAAFGVNGHLETKGSDLASNDKLVSQYPFIQADMYDEVYQELKDEHGWDLKNLFPTPEEIEIRSLMYRRIYG</sequence>
<reference evidence="5" key="1">
    <citation type="journal article" date="2016" name="Nat. Genet.">
        <title>A high-quality carrot genome assembly provides new insights into carotenoid accumulation and asterid genome evolution.</title>
        <authorList>
            <person name="Iorizzo M."/>
            <person name="Ellison S."/>
            <person name="Senalik D."/>
            <person name="Zeng P."/>
            <person name="Satapoomin P."/>
            <person name="Huang J."/>
            <person name="Bowman M."/>
            <person name="Iovene M."/>
            <person name="Sanseverino W."/>
            <person name="Cavagnaro P."/>
            <person name="Yildiz M."/>
            <person name="Macko-Podgorni A."/>
            <person name="Moranska E."/>
            <person name="Grzebelus E."/>
            <person name="Grzebelus D."/>
            <person name="Ashrafi H."/>
            <person name="Zheng Z."/>
            <person name="Cheng S."/>
            <person name="Spooner D."/>
            <person name="Van Deynze A."/>
            <person name="Simon P."/>
        </authorList>
    </citation>
    <scope>NUCLEOTIDE SEQUENCE [LARGE SCALE GENOMIC DNA]</scope>
    <source>
        <tissue evidence="5">Leaf</tissue>
    </source>
</reference>
<dbReference type="STRING" id="79200.A0A175YJM7"/>
<dbReference type="InterPro" id="IPR043198">
    <property type="entry name" value="Cyclin/Ssn8"/>
</dbReference>